<feature type="domain" description="Nucleoporin Nup120/160 beta-propeller" evidence="5">
    <location>
        <begin position="74"/>
        <end position="620"/>
    </location>
</feature>
<reference evidence="9 10" key="1">
    <citation type="submission" date="2023-04" db="EMBL/GenBank/DDBJ databases">
        <title>Genome of Basidiobolus ranarum AG-B5.</title>
        <authorList>
            <person name="Stajich J.E."/>
            <person name="Carter-House D."/>
            <person name="Gryganskyi A."/>
        </authorList>
    </citation>
    <scope>NUCLEOTIDE SEQUENCE [LARGE SCALE GENOMIC DNA]</scope>
    <source>
        <strain evidence="9 10">AG-B5</strain>
    </source>
</reference>
<dbReference type="InterPro" id="IPR021717">
    <property type="entry name" value="Nucleoporin_Nup160"/>
</dbReference>
<evidence type="ECO:0000313" key="10">
    <source>
        <dbReference type="Proteomes" id="UP001479436"/>
    </source>
</evidence>
<evidence type="ECO:0000256" key="1">
    <source>
        <dbReference type="ARBA" id="ARBA00004123"/>
    </source>
</evidence>
<comment type="subcellular location">
    <subcellularLocation>
        <location evidence="1">Nucleus</location>
    </subcellularLocation>
</comment>
<proteinExistence type="predicted"/>
<dbReference type="PANTHER" id="PTHR21286:SF0">
    <property type="entry name" value="NUCLEAR PORE COMPLEX PROTEIN NUP160"/>
    <property type="match status" value="1"/>
</dbReference>
<gene>
    <name evidence="9" type="ORF">K7432_002282</name>
</gene>
<evidence type="ECO:0000259" key="8">
    <source>
        <dbReference type="Pfam" id="PF23354"/>
    </source>
</evidence>
<feature type="domain" description="NUP160 C-terminal TPR" evidence="7">
    <location>
        <begin position="1241"/>
        <end position="1474"/>
    </location>
</feature>
<evidence type="ECO:0000313" key="9">
    <source>
        <dbReference type="EMBL" id="KAK9767716.1"/>
    </source>
</evidence>
<dbReference type="Pfam" id="PF11715">
    <property type="entry name" value="Beta-prop_Nup120_160"/>
    <property type="match status" value="1"/>
</dbReference>
<name>A0ABR2X1U8_9FUNG</name>
<evidence type="ECO:0000256" key="3">
    <source>
        <dbReference type="ARBA" id="ARBA00023242"/>
    </source>
</evidence>
<dbReference type="InterPro" id="IPR059141">
    <property type="entry name" value="Beta-prop_Nup120_160"/>
</dbReference>
<evidence type="ECO:0000259" key="6">
    <source>
        <dbReference type="Pfam" id="PF23345"/>
    </source>
</evidence>
<sequence>MPAIQNPESFWWYKEVPLQLDFCSSNTAPTYHHVPYPEDLLDEDLPESSPNLSLETEEPSFGSTYRVSFQLNNFISWRVIGDGRILEFRHLSLVTPPLGDGIELQGGPRSAAIFHYDEIESSKPVYFVFPTKIQPGVSFYEDYDSRSLTCLLLTESGLVYRFSFPFNNLFHANPLPRDYCKYYRLDITDNRVPILFHSVNAELAVVTFTNGSLTAIDLACGGQIEQSLGENEYEISSEHFRQYNLVENNFLSQVKSFLPIVPSRFLSKLSNSDYGGSHSSDLGKFSLSQPISLASFDYLSLNAFVFSLCRDRKLRIWSLGTQSCVKTISLFDSDSAHPEIPLPPLPKPYISVVKAESETDGSIFNLVVYVPSESNPYFGVFRGQVDCSGNLIDLELVHKKTYSSSQSGGQVPESLVEFQISPPRKNNDNLWSLWTLWERQNQAVLRMTQIPIYFEIDTEDVKDQSNYGQRWWSIIAALKPEVDVDYFDSLLQNSSDGMKHVFIEYLFYPGRFSTSVLNEALGLFVSEQSTLSKSRLCRVDVREQISTIVGSADFINDTDDTPEEIEKRAKVEWLRFVSTCIELHNRANTPLGLSMLSLTHTVFVVKREGFSTVRVCDPMEALYHHLNGDLELAGLSLVSSKLLASSYSQISVNDIRGDIVKLSKCLKTIAQAIPSGNMASLEEDLCSVLSNPLFLSVETFAQEFYDKHLATFISPALIKRVFNLLKSCNDIKGTISVLLDSLVDVKPESLHNDSDSTQLIFKTSMLMDAIVAMGIQQVVGSRYAFSRNLFLLMSVVLVFDGHRKLMSNSVSVFSCSMSAMHSYSLLNWMSTQVVEKARPKVEEYPEDSFSEETENFVGKFATLNVSESAGASGTLSYSLVHTLLHHHYPIHLNFASTQVSVLLNQAVSQFLHKISLADSSLSISTQPSQIKFAYRLVVFGYSDLAAQFLSFLIKSPAVMYLWGKVHLTSGRFDEAQRSFESAAIGVDESFGITKSDLAYVINPNTCQDLPCFYHHIAGMFEEHNAYEHVMIFAKIALNALEKQSTHSKELTKPLSVKLFKSALELGQYEEAYLAIMSNPEQDTKRDCLRHLLTVMCENNQADRLCRFSFVGLQQEVEQTLLLKARHGDVLATPNYYKILYVYHVFRGDYRNAAAAMYRYARRLGTVDTPTLFMKISAERSKSYLAAINALHMVDEPYAWIVMKGPSDLADNDKRSRKRLHLGTSNYVTDINREDDYRVVKLEDIKQEYSLCISKIQLIGRYPELESSGYSMEPNDIVTLFVQAGMYDMAISTAVTFKMDLTHIFESLTFKCIQLVDHDRLDKPIDDNDMILVNDGMATWDGSVSDRTWKLLSKYLKQHDSSATCFKYYKCVIERFLSSTSEMVLPPWLAQTYLAYNCEDFIRICMKYELVEEAAQCALQQIRKELSVVHPVTAKLTSRYLPYTVLDSLISDLESSITTLLSDENPGFTKKLDKLQWLLEELNQQLKIYFKKVDEETDECSHQISN</sequence>
<evidence type="ECO:0000259" key="5">
    <source>
        <dbReference type="Pfam" id="PF11715"/>
    </source>
</evidence>
<evidence type="ECO:0000256" key="2">
    <source>
        <dbReference type="ARBA" id="ARBA00022448"/>
    </source>
</evidence>
<keyword evidence="3" id="KW-0539">Nucleus</keyword>
<dbReference type="InterPro" id="IPR056547">
    <property type="entry name" value="NUP160_helical"/>
</dbReference>
<feature type="domain" description="NUP160 helical" evidence="6">
    <location>
        <begin position="654"/>
        <end position="838"/>
    </location>
</feature>
<evidence type="ECO:0000259" key="7">
    <source>
        <dbReference type="Pfam" id="PF23347"/>
    </source>
</evidence>
<dbReference type="Proteomes" id="UP001479436">
    <property type="component" value="Unassembled WGS sequence"/>
</dbReference>
<dbReference type="PANTHER" id="PTHR21286">
    <property type="entry name" value="NUCLEAR PORE COMPLEX PROTEIN NUP160"/>
    <property type="match status" value="1"/>
</dbReference>
<accession>A0ABR2X1U8</accession>
<keyword evidence="10" id="KW-1185">Reference proteome</keyword>
<dbReference type="InterPro" id="IPR056536">
    <property type="entry name" value="TPR_NUP160_C"/>
</dbReference>
<evidence type="ECO:0000256" key="4">
    <source>
        <dbReference type="SAM" id="Coils"/>
    </source>
</evidence>
<evidence type="ECO:0008006" key="11">
    <source>
        <dbReference type="Google" id="ProtNLM"/>
    </source>
</evidence>
<dbReference type="Pfam" id="PF23354">
    <property type="entry name" value="TPR_NUP160_120_M"/>
    <property type="match status" value="1"/>
</dbReference>
<feature type="domain" description="NUP160 middle TPR" evidence="8">
    <location>
        <begin position="957"/>
        <end position="1192"/>
    </location>
</feature>
<keyword evidence="4" id="KW-0175">Coiled coil</keyword>
<protein>
    <recommendedName>
        <fullName evidence="11">Nuclear pore complex protein Nup160</fullName>
    </recommendedName>
</protein>
<comment type="caution">
    <text evidence="9">The sequence shown here is derived from an EMBL/GenBank/DDBJ whole genome shotgun (WGS) entry which is preliminary data.</text>
</comment>
<dbReference type="Pfam" id="PF23345">
    <property type="entry name" value="NUP160_helical"/>
    <property type="match status" value="1"/>
</dbReference>
<dbReference type="Pfam" id="PF23347">
    <property type="entry name" value="TPR_Nup160_C"/>
    <property type="match status" value="1"/>
</dbReference>
<feature type="coiled-coil region" evidence="4">
    <location>
        <begin position="1471"/>
        <end position="1498"/>
    </location>
</feature>
<dbReference type="InterPro" id="IPR056535">
    <property type="entry name" value="TPR_NUP160_M"/>
</dbReference>
<dbReference type="EMBL" id="JASJQH010000059">
    <property type="protein sequence ID" value="KAK9767716.1"/>
    <property type="molecule type" value="Genomic_DNA"/>
</dbReference>
<organism evidence="9 10">
    <name type="scientific">Basidiobolus ranarum</name>
    <dbReference type="NCBI Taxonomy" id="34480"/>
    <lineage>
        <taxon>Eukaryota</taxon>
        <taxon>Fungi</taxon>
        <taxon>Fungi incertae sedis</taxon>
        <taxon>Zoopagomycota</taxon>
        <taxon>Entomophthoromycotina</taxon>
        <taxon>Basidiobolomycetes</taxon>
        <taxon>Basidiobolales</taxon>
        <taxon>Basidiobolaceae</taxon>
        <taxon>Basidiobolus</taxon>
    </lineage>
</organism>
<keyword evidence="2" id="KW-0813">Transport</keyword>